<dbReference type="OrthoDB" id="657352at2"/>
<keyword evidence="3" id="KW-1185">Reference proteome</keyword>
<dbReference type="STRING" id="1524460.IX84_01050"/>
<sequence>MQLRFLLFLFLLSSASLLPAQEESFNKRYYFGYAAAIINGVYPTDSCIYITGLAADTIPPFYPSGLFFAKLDLNGEVEHTAFAHPEGQIITNWGGGLKPYGEGFLTSAMKRDTSARASLLFLDSMGYIDHTIELHSFFPPHEQSFLTTYEPIVGPNGMILLPTRDRNAQGINNTETVLQLFSASGELLWRKNFGIFDFWDAPVSVQSVENKFIIGGARTNSSRVRKNYTYQHHIYAIDTLGNVQWNYLSPVEELLSEQMAIHAEPDGSVIAACFKGEEFSVNAVSGAIWWHPAYIYKLNEQHQLEWSVEFHEPIQTMFGNELKKIVKASDHSGYVIAGHARMAVSYNPPVADNVGWLLKVSLDGDSLWSRKLRFFDEGVDDESQEIFDLKEMPGGGYVMGGQTIYGNEPSGPIQRGWLLRVDEEGCLVPGCHLVSTEEEAADPALSLHLYPNPAQEYLYVLLRDAGIARRRGPALQLLDLQGRILQSHPAGRIDEVTSILPVQGLPAGAYVLRYIADGQVLAAERVVVR</sequence>
<accession>A0A098SDD8</accession>
<dbReference type="InterPro" id="IPR011047">
    <property type="entry name" value="Quinoprotein_ADH-like_sf"/>
</dbReference>
<feature type="chain" id="PRO_5001947903" description="Secretion system C-terminal sorting domain-containing protein" evidence="1">
    <location>
        <begin position="21"/>
        <end position="529"/>
    </location>
</feature>
<dbReference type="EMBL" id="JPOS01000003">
    <property type="protein sequence ID" value="KGE89653.1"/>
    <property type="molecule type" value="Genomic_DNA"/>
</dbReference>
<evidence type="ECO:0008006" key="4">
    <source>
        <dbReference type="Google" id="ProtNLM"/>
    </source>
</evidence>
<proteinExistence type="predicted"/>
<dbReference type="Proteomes" id="UP000029736">
    <property type="component" value="Unassembled WGS sequence"/>
</dbReference>
<gene>
    <name evidence="2" type="ORF">IX84_01050</name>
</gene>
<reference evidence="2 3" key="1">
    <citation type="journal article" date="2014" name="Int. J. Syst. Evol. Microbiol.">
        <title>Phaeodactylibacter xiamenensis gen. nov., sp. nov., a member of the family Saprospiraceae isolated from the marine alga Phaeodactylum tricornutum.</title>
        <authorList>
            <person name="Chen Z.Jr."/>
            <person name="Lei X."/>
            <person name="Lai Q."/>
            <person name="Li Y."/>
            <person name="Zhang B."/>
            <person name="Zhang J."/>
            <person name="Zhang H."/>
            <person name="Yang L."/>
            <person name="Zheng W."/>
            <person name="Tian Y."/>
            <person name="Yu Z."/>
            <person name="Xu H.Jr."/>
            <person name="Zheng T."/>
        </authorList>
    </citation>
    <scope>NUCLEOTIDE SEQUENCE [LARGE SCALE GENOMIC DNA]</scope>
    <source>
        <strain evidence="2 3">KD52</strain>
    </source>
</reference>
<organism evidence="2 3">
    <name type="scientific">Phaeodactylibacter xiamenensis</name>
    <dbReference type="NCBI Taxonomy" id="1524460"/>
    <lineage>
        <taxon>Bacteria</taxon>
        <taxon>Pseudomonadati</taxon>
        <taxon>Bacteroidota</taxon>
        <taxon>Saprospiria</taxon>
        <taxon>Saprospirales</taxon>
        <taxon>Haliscomenobacteraceae</taxon>
        <taxon>Phaeodactylibacter</taxon>
    </lineage>
</organism>
<keyword evidence="1" id="KW-0732">Signal</keyword>
<dbReference type="RefSeq" id="WP_044215806.1">
    <property type="nucleotide sequence ID" value="NZ_JBKAGJ010000048.1"/>
</dbReference>
<name>A0A098SDD8_9BACT</name>
<comment type="caution">
    <text evidence="2">The sequence shown here is derived from an EMBL/GenBank/DDBJ whole genome shotgun (WGS) entry which is preliminary data.</text>
</comment>
<evidence type="ECO:0000313" key="2">
    <source>
        <dbReference type="EMBL" id="KGE89653.1"/>
    </source>
</evidence>
<dbReference type="SUPFAM" id="SSF50998">
    <property type="entry name" value="Quinoprotein alcohol dehydrogenase-like"/>
    <property type="match status" value="1"/>
</dbReference>
<protein>
    <recommendedName>
        <fullName evidence="4">Secretion system C-terminal sorting domain-containing protein</fullName>
    </recommendedName>
</protein>
<dbReference type="InterPro" id="IPR015943">
    <property type="entry name" value="WD40/YVTN_repeat-like_dom_sf"/>
</dbReference>
<evidence type="ECO:0000313" key="3">
    <source>
        <dbReference type="Proteomes" id="UP000029736"/>
    </source>
</evidence>
<evidence type="ECO:0000256" key="1">
    <source>
        <dbReference type="SAM" id="SignalP"/>
    </source>
</evidence>
<dbReference type="AlphaFoldDB" id="A0A098SDD8"/>
<dbReference type="Gene3D" id="2.130.10.10">
    <property type="entry name" value="YVTN repeat-like/Quinoprotein amine dehydrogenase"/>
    <property type="match status" value="1"/>
</dbReference>
<feature type="signal peptide" evidence="1">
    <location>
        <begin position="1"/>
        <end position="20"/>
    </location>
</feature>